<keyword evidence="4 12" id="KW-0863">Zinc-finger</keyword>
<keyword evidence="15" id="KW-1185">Reference proteome</keyword>
<dbReference type="OrthoDB" id="2590500at2759"/>
<comment type="subcellular location">
    <subcellularLocation>
        <location evidence="1 12">Nucleus</location>
    </subcellularLocation>
</comment>
<dbReference type="InterPro" id="IPR039693">
    <property type="entry name" value="Rtr1/RPAP2"/>
</dbReference>
<evidence type="ECO:0000256" key="6">
    <source>
        <dbReference type="ARBA" id="ARBA00022833"/>
    </source>
</evidence>
<evidence type="ECO:0000256" key="10">
    <source>
        <dbReference type="ARBA" id="ARBA00048336"/>
    </source>
</evidence>
<accession>A0A9N8WGX8</accession>
<evidence type="ECO:0000256" key="2">
    <source>
        <dbReference type="ARBA" id="ARBA00005676"/>
    </source>
</evidence>
<feature type="domain" description="RTR1-type" evidence="13">
    <location>
        <begin position="67"/>
        <end position="149"/>
    </location>
</feature>
<proteinExistence type="inferred from homology"/>
<comment type="caution">
    <text evidence="14">The sequence shown here is derived from an EMBL/GenBank/DDBJ whole genome shotgun (WGS) entry which is preliminary data.</text>
</comment>
<dbReference type="EC" id="3.1.3.16" evidence="12"/>
<dbReference type="GO" id="GO:0043175">
    <property type="term" value="F:RNA polymerase core enzyme binding"/>
    <property type="evidence" value="ECO:0007669"/>
    <property type="project" value="UniProtKB-UniRule"/>
</dbReference>
<dbReference type="PANTHER" id="PTHR14732:SF0">
    <property type="entry name" value="RNA POLYMERASE II SUBUNIT B1 CTD PHOSPHATASE RPAP2-RELATED"/>
    <property type="match status" value="1"/>
</dbReference>
<evidence type="ECO:0000256" key="12">
    <source>
        <dbReference type="RuleBase" id="RU367080"/>
    </source>
</evidence>
<dbReference type="AlphaFoldDB" id="A0A9N8WGX8"/>
<keyword evidence="7 12" id="KW-0904">Protein phosphatase</keyword>
<dbReference type="InterPro" id="IPR038534">
    <property type="entry name" value="Rtr1/RPAP2_sf"/>
</dbReference>
<evidence type="ECO:0000259" key="13">
    <source>
        <dbReference type="PROSITE" id="PS51479"/>
    </source>
</evidence>
<sequence>MNDRKILREAKKDRRLKKEKIIEKTNKLNRKQQLLKKTAEQRMIFKNLTIKWQEKLYDTVDLIILQESAKYLLPHQYQEVIEERNAYNLCGYPLCSNNKQVINGQFRILNRERKIYDLTELKRYCSTTCFTSSRFFYTQLSDEPIYIRNLQSWKEIQVIPLGEDVREIVKKELECIRLDHETNLRQNYVKNLMANLPPAPPGINIKEKENLEIQTLAGINSNQKYAHNAIEGYCIDFQKNNLKKTTFVLPKEKTFDTKDESQITESTEKIINSKSRDVDSQNKIVVYENIISKFTKKIIRDKNNISSPPPQQKPSINLDNTKKKKIILKMSLFGRIWTALDRMTTSNTRIYFKKLNSYNSETNKKVELENSYNNFENNEIMTKRIQIFTEKVMECFYLLKPQLSITINIESELIELMRTFRLDNLLVMLENLENNILCMVFIYALSIDIPQLHENIFSSDSKSLTKSGTFNVLLKSMNITIEELDAFVRVLRVGST</sequence>
<evidence type="ECO:0000313" key="14">
    <source>
        <dbReference type="EMBL" id="CAG8488738.1"/>
    </source>
</evidence>
<dbReference type="GO" id="GO:0008270">
    <property type="term" value="F:zinc ion binding"/>
    <property type="evidence" value="ECO:0007669"/>
    <property type="project" value="UniProtKB-KW"/>
</dbReference>
<evidence type="ECO:0000313" key="15">
    <source>
        <dbReference type="Proteomes" id="UP000789706"/>
    </source>
</evidence>
<evidence type="ECO:0000256" key="11">
    <source>
        <dbReference type="PROSITE-ProRule" id="PRU00812"/>
    </source>
</evidence>
<dbReference type="GO" id="GO:0005737">
    <property type="term" value="C:cytoplasm"/>
    <property type="evidence" value="ECO:0007669"/>
    <property type="project" value="TreeGrafter"/>
</dbReference>
<dbReference type="GO" id="GO:0005634">
    <property type="term" value="C:nucleus"/>
    <property type="evidence" value="ECO:0007669"/>
    <property type="project" value="UniProtKB-SubCell"/>
</dbReference>
<dbReference type="Gene3D" id="1.25.40.820">
    <property type="match status" value="1"/>
</dbReference>
<organism evidence="14 15">
    <name type="scientific">Diversispora eburnea</name>
    <dbReference type="NCBI Taxonomy" id="1213867"/>
    <lineage>
        <taxon>Eukaryota</taxon>
        <taxon>Fungi</taxon>
        <taxon>Fungi incertae sedis</taxon>
        <taxon>Mucoromycota</taxon>
        <taxon>Glomeromycotina</taxon>
        <taxon>Glomeromycetes</taxon>
        <taxon>Diversisporales</taxon>
        <taxon>Diversisporaceae</taxon>
        <taxon>Diversispora</taxon>
    </lineage>
</organism>
<evidence type="ECO:0000256" key="3">
    <source>
        <dbReference type="ARBA" id="ARBA00022723"/>
    </source>
</evidence>
<comment type="similarity">
    <text evidence="2 11 12">Belongs to the RPAP2 family.</text>
</comment>
<evidence type="ECO:0000256" key="5">
    <source>
        <dbReference type="ARBA" id="ARBA00022801"/>
    </source>
</evidence>
<evidence type="ECO:0000256" key="9">
    <source>
        <dbReference type="ARBA" id="ARBA00047761"/>
    </source>
</evidence>
<reference evidence="14" key="1">
    <citation type="submission" date="2021-06" db="EMBL/GenBank/DDBJ databases">
        <authorList>
            <person name="Kallberg Y."/>
            <person name="Tangrot J."/>
            <person name="Rosling A."/>
        </authorList>
    </citation>
    <scope>NUCLEOTIDE SEQUENCE</scope>
    <source>
        <strain evidence="14">AZ414A</strain>
    </source>
</reference>
<name>A0A9N8WGX8_9GLOM</name>
<evidence type="ECO:0000256" key="8">
    <source>
        <dbReference type="ARBA" id="ARBA00023242"/>
    </source>
</evidence>
<dbReference type="InterPro" id="IPR007308">
    <property type="entry name" value="Rtr1/RPAP2_dom"/>
</dbReference>
<dbReference type="GO" id="GO:0008420">
    <property type="term" value="F:RNA polymerase II CTD heptapeptide repeat phosphatase activity"/>
    <property type="evidence" value="ECO:0007669"/>
    <property type="project" value="UniProtKB-UniRule"/>
</dbReference>
<comment type="catalytic activity">
    <reaction evidence="10 12">
        <text>O-phospho-L-threonyl-[protein] + H2O = L-threonyl-[protein] + phosphate</text>
        <dbReference type="Rhea" id="RHEA:47004"/>
        <dbReference type="Rhea" id="RHEA-COMP:11060"/>
        <dbReference type="Rhea" id="RHEA-COMP:11605"/>
        <dbReference type="ChEBI" id="CHEBI:15377"/>
        <dbReference type="ChEBI" id="CHEBI:30013"/>
        <dbReference type="ChEBI" id="CHEBI:43474"/>
        <dbReference type="ChEBI" id="CHEBI:61977"/>
        <dbReference type="EC" id="3.1.3.16"/>
    </reaction>
</comment>
<dbReference type="PROSITE" id="PS51479">
    <property type="entry name" value="ZF_RTR1"/>
    <property type="match status" value="1"/>
</dbReference>
<keyword evidence="5 12" id="KW-0378">Hydrolase</keyword>
<gene>
    <name evidence="14" type="ORF">DEBURN_LOCUS4057</name>
</gene>
<evidence type="ECO:0000256" key="4">
    <source>
        <dbReference type="ARBA" id="ARBA00022771"/>
    </source>
</evidence>
<dbReference type="PANTHER" id="PTHR14732">
    <property type="entry name" value="RNA POLYMERASE II SUBUNIT B1 CTD PHOSPHATASE RPAP2-RELATED"/>
    <property type="match status" value="1"/>
</dbReference>
<keyword evidence="6 12" id="KW-0862">Zinc</keyword>
<evidence type="ECO:0000256" key="1">
    <source>
        <dbReference type="ARBA" id="ARBA00004123"/>
    </source>
</evidence>
<dbReference type="Pfam" id="PF04181">
    <property type="entry name" value="RPAP2_Rtr1"/>
    <property type="match status" value="1"/>
</dbReference>
<comment type="function">
    <text evidence="12">Putative RNA polymerase II subunit B1 C-terminal domain (CTD) phosphatase involved in RNA polymerase II transcription regulation.</text>
</comment>
<keyword evidence="8 12" id="KW-0539">Nucleus</keyword>
<comment type="catalytic activity">
    <reaction evidence="9 12">
        <text>O-phospho-L-seryl-[protein] + H2O = L-seryl-[protein] + phosphate</text>
        <dbReference type="Rhea" id="RHEA:20629"/>
        <dbReference type="Rhea" id="RHEA-COMP:9863"/>
        <dbReference type="Rhea" id="RHEA-COMP:11604"/>
        <dbReference type="ChEBI" id="CHEBI:15377"/>
        <dbReference type="ChEBI" id="CHEBI:29999"/>
        <dbReference type="ChEBI" id="CHEBI:43474"/>
        <dbReference type="ChEBI" id="CHEBI:83421"/>
        <dbReference type="EC" id="3.1.3.16"/>
    </reaction>
</comment>
<dbReference type="EMBL" id="CAJVPK010000286">
    <property type="protein sequence ID" value="CAG8488738.1"/>
    <property type="molecule type" value="Genomic_DNA"/>
</dbReference>
<evidence type="ECO:0000256" key="7">
    <source>
        <dbReference type="ARBA" id="ARBA00022912"/>
    </source>
</evidence>
<protein>
    <recommendedName>
        <fullName evidence="12">RNA polymerase II subunit B1 CTD phosphatase RPAP2 homolog</fullName>
        <ecNumber evidence="12">3.1.3.16</ecNumber>
    </recommendedName>
</protein>
<keyword evidence="3 12" id="KW-0479">Metal-binding</keyword>
<dbReference type="Proteomes" id="UP000789706">
    <property type="component" value="Unassembled WGS sequence"/>
</dbReference>